<dbReference type="Proteomes" id="UP000319769">
    <property type="component" value="Unassembled WGS sequence"/>
</dbReference>
<dbReference type="InterPro" id="IPR036388">
    <property type="entry name" value="WH-like_DNA-bd_sf"/>
</dbReference>
<keyword evidence="10" id="KW-1185">Reference proteome</keyword>
<dbReference type="Pfam" id="PF08281">
    <property type="entry name" value="Sigma70_r4_2"/>
    <property type="match status" value="1"/>
</dbReference>
<accession>A0A5N0V0C3</accession>
<dbReference type="GO" id="GO:0016987">
    <property type="term" value="F:sigma factor activity"/>
    <property type="evidence" value="ECO:0007669"/>
    <property type="project" value="UniProtKB-KW"/>
</dbReference>
<evidence type="ECO:0000256" key="1">
    <source>
        <dbReference type="ARBA" id="ARBA00010641"/>
    </source>
</evidence>
<protein>
    <submittedName>
        <fullName evidence="9">RNA polymerase sigma-70 factor</fullName>
    </submittedName>
</protein>
<keyword evidence="5" id="KW-0804">Transcription</keyword>
<dbReference type="SUPFAM" id="SSF88659">
    <property type="entry name" value="Sigma3 and sigma4 domains of RNA polymerase sigma factors"/>
    <property type="match status" value="1"/>
</dbReference>
<keyword evidence="3" id="KW-0805">Transcription regulation</keyword>
<comment type="similarity">
    <text evidence="1">Belongs to the sigma-70 factor family. ECF subfamily.</text>
</comment>
<reference evidence="9" key="1">
    <citation type="submission" date="2019-09" db="EMBL/GenBank/DDBJ databases">
        <authorList>
            <person name="Teo W.F.A."/>
            <person name="Duangmal K."/>
        </authorList>
    </citation>
    <scope>NUCLEOTIDE SEQUENCE [LARGE SCALE GENOMIC DNA]</scope>
    <source>
        <strain evidence="9">K81G1</strain>
    </source>
</reference>
<evidence type="ECO:0000256" key="3">
    <source>
        <dbReference type="ARBA" id="ARBA00023015"/>
    </source>
</evidence>
<dbReference type="SUPFAM" id="SSF88946">
    <property type="entry name" value="Sigma2 domain of RNA polymerase sigma factors"/>
    <property type="match status" value="1"/>
</dbReference>
<dbReference type="InterPro" id="IPR032710">
    <property type="entry name" value="NTF2-like_dom_sf"/>
</dbReference>
<dbReference type="InterPro" id="IPR014303">
    <property type="entry name" value="RNA_pol_sigma-70_ECF"/>
</dbReference>
<evidence type="ECO:0000256" key="2">
    <source>
        <dbReference type="ARBA" id="ARBA00011344"/>
    </source>
</evidence>
<dbReference type="InterPro" id="IPR052704">
    <property type="entry name" value="ECF_Sigma-70_Domain"/>
</dbReference>
<dbReference type="NCBIfam" id="NF007214">
    <property type="entry name" value="PRK09636.1"/>
    <property type="match status" value="1"/>
</dbReference>
<dbReference type="PANTHER" id="PTHR30173:SF36">
    <property type="entry name" value="ECF RNA POLYMERASE SIGMA FACTOR SIGJ"/>
    <property type="match status" value="1"/>
</dbReference>
<dbReference type="GO" id="GO:0006352">
    <property type="term" value="P:DNA-templated transcription initiation"/>
    <property type="evidence" value="ECO:0007669"/>
    <property type="project" value="InterPro"/>
</dbReference>
<dbReference type="InterPro" id="IPR013324">
    <property type="entry name" value="RNA_pol_sigma_r3/r4-like"/>
</dbReference>
<feature type="domain" description="RNA polymerase sigma-70 region 2" evidence="6">
    <location>
        <begin position="30"/>
        <end position="93"/>
    </location>
</feature>
<dbReference type="InterPro" id="IPR013249">
    <property type="entry name" value="RNA_pol_sigma70_r4_t2"/>
</dbReference>
<organism evidence="9 10">
    <name type="scientific">Amycolatopsis acidicola</name>
    <dbReference type="NCBI Taxonomy" id="2596893"/>
    <lineage>
        <taxon>Bacteria</taxon>
        <taxon>Bacillati</taxon>
        <taxon>Actinomycetota</taxon>
        <taxon>Actinomycetes</taxon>
        <taxon>Pseudonocardiales</taxon>
        <taxon>Pseudonocardiaceae</taxon>
        <taxon>Amycolatopsis</taxon>
    </lineage>
</organism>
<dbReference type="NCBIfam" id="TIGR02937">
    <property type="entry name" value="sigma70-ECF"/>
    <property type="match status" value="1"/>
</dbReference>
<evidence type="ECO:0000256" key="4">
    <source>
        <dbReference type="ARBA" id="ARBA00023082"/>
    </source>
</evidence>
<feature type="domain" description="RNA polymerase sigma factor 70 region 4 type 2" evidence="7">
    <location>
        <begin position="130"/>
        <end position="181"/>
    </location>
</feature>
<dbReference type="SUPFAM" id="SSF54427">
    <property type="entry name" value="NTF2-like"/>
    <property type="match status" value="1"/>
</dbReference>
<dbReference type="InterPro" id="IPR014284">
    <property type="entry name" value="RNA_pol_sigma-70_dom"/>
</dbReference>
<dbReference type="Gene3D" id="3.10.450.50">
    <property type="match status" value="1"/>
</dbReference>
<evidence type="ECO:0000313" key="9">
    <source>
        <dbReference type="EMBL" id="KAA9158739.1"/>
    </source>
</evidence>
<dbReference type="Pfam" id="PF12680">
    <property type="entry name" value="SnoaL_2"/>
    <property type="match status" value="1"/>
</dbReference>
<evidence type="ECO:0000259" key="6">
    <source>
        <dbReference type="Pfam" id="PF04542"/>
    </source>
</evidence>
<sequence length="325" mass="34747">MRKTPPSGVGFFPCPSGTVGRVSTRSAEEFEAYRGRLFGLAYRMLGSAHEAEDIVQETFLRWEKADRASIAAPAGWLVKVATNLCLNQLDSARVRREAYRGPWLPEPVLTADGALGPLELAEQRDSVSFALLVLAERLSPAERAVFVLREAFSYSHGEIAAILDRSEASCRQLYHRARARLAELPETVPPPDNEIRELVERFLAAAREGDVAGLEELLTEDVTSWADGGGQVPVAGRPVSGRLAVARYLAGTITKYGASLETSFAEVNGTTAVLAWAGPELSGVLVPEFDGGRIRALRIVAGPGKLAFARAQAGGLSHPGGPSGS</sequence>
<evidence type="ECO:0000313" key="10">
    <source>
        <dbReference type="Proteomes" id="UP000319769"/>
    </source>
</evidence>
<dbReference type="Gene3D" id="1.10.1740.10">
    <property type="match status" value="1"/>
</dbReference>
<dbReference type="GO" id="GO:0003677">
    <property type="term" value="F:DNA binding"/>
    <property type="evidence" value="ECO:0007669"/>
    <property type="project" value="InterPro"/>
</dbReference>
<evidence type="ECO:0000259" key="7">
    <source>
        <dbReference type="Pfam" id="PF08281"/>
    </source>
</evidence>
<keyword evidence="4" id="KW-0731">Sigma factor</keyword>
<name>A0A5N0V0C3_9PSEU</name>
<proteinExistence type="inferred from homology"/>
<gene>
    <name evidence="9" type="ORF">FPZ12_022025</name>
</gene>
<evidence type="ECO:0000259" key="8">
    <source>
        <dbReference type="Pfam" id="PF12680"/>
    </source>
</evidence>
<evidence type="ECO:0000256" key="5">
    <source>
        <dbReference type="ARBA" id="ARBA00023163"/>
    </source>
</evidence>
<dbReference type="InterPro" id="IPR037401">
    <property type="entry name" value="SnoaL-like"/>
</dbReference>
<dbReference type="Gene3D" id="1.10.10.10">
    <property type="entry name" value="Winged helix-like DNA-binding domain superfamily/Winged helix DNA-binding domain"/>
    <property type="match status" value="1"/>
</dbReference>
<comment type="subunit">
    <text evidence="2">Interacts transiently with the RNA polymerase catalytic core formed by RpoA, RpoB, RpoC and RpoZ (2 alpha, 1 beta, 1 beta' and 1 omega subunit) to form the RNA polymerase holoenzyme that can initiate transcription.</text>
</comment>
<dbReference type="InterPro" id="IPR013325">
    <property type="entry name" value="RNA_pol_sigma_r2"/>
</dbReference>
<dbReference type="Pfam" id="PF04542">
    <property type="entry name" value="Sigma70_r2"/>
    <property type="match status" value="1"/>
</dbReference>
<dbReference type="InterPro" id="IPR007627">
    <property type="entry name" value="RNA_pol_sigma70_r2"/>
</dbReference>
<dbReference type="EMBL" id="VMNW02000033">
    <property type="protein sequence ID" value="KAA9158739.1"/>
    <property type="molecule type" value="Genomic_DNA"/>
</dbReference>
<dbReference type="OrthoDB" id="3211555at2"/>
<dbReference type="NCBIfam" id="TIGR02957">
    <property type="entry name" value="SigX4"/>
    <property type="match status" value="1"/>
</dbReference>
<dbReference type="PANTHER" id="PTHR30173">
    <property type="entry name" value="SIGMA 19 FACTOR"/>
    <property type="match status" value="1"/>
</dbReference>
<feature type="domain" description="SnoaL-like" evidence="8">
    <location>
        <begin position="199"/>
        <end position="278"/>
    </location>
</feature>
<comment type="caution">
    <text evidence="9">The sequence shown here is derived from an EMBL/GenBank/DDBJ whole genome shotgun (WGS) entry which is preliminary data.</text>
</comment>
<dbReference type="AlphaFoldDB" id="A0A5N0V0C3"/>